<evidence type="ECO:0000259" key="11">
    <source>
        <dbReference type="PROSITE" id="PS50836"/>
    </source>
</evidence>
<sequence length="441" mass="50091">MAKLCGEREKAKVTLPKLRNIYKPKGKRETHQSMLELPLTILTLAFLLPFAFGANDQGCSVEFFKFAQQRNISDCKRLRTLGAEFGWTYRNSTNSSYTIVEILFGAQIEGSQGWIAWGVNPGKRAEMIGTKAVIGIKRSDNTLKVDTYNITKETKAGCSLLPSEIGFISKTEMNKEVGNFYTIYAKLVLPSEEYNITRLKHVWQVGNAIENDHPLRHPTTLRNVDSTEEIDLNSTSGASTGQYRSFLRSVHGVLNIIGWGTLLPFGIIMARYFRVFPFKWEPTWFHLHIGCQLTGFLIGTAGFAIGLSLGQSSRYYTFHTHQTFAIVIFTFSTVQMLAFRLKPKATDDYRKYWNMYHHFLGYGLLALIFINIFKGIKILEGGSGWRWGYIGILCLLGAIAFALEVFTWVRFFILRSKEADKAKSDDTNKQKTHPPSTQQHK</sequence>
<evidence type="ECO:0000256" key="2">
    <source>
        <dbReference type="ARBA" id="ARBA00022448"/>
    </source>
</evidence>
<feature type="binding site" description="axial binding residue" evidence="8">
    <location>
        <position position="357"/>
    </location>
    <ligand>
        <name>heme b</name>
        <dbReference type="ChEBI" id="CHEBI:60344"/>
        <label>1</label>
    </ligand>
    <ligandPart>
        <name>Fe</name>
        <dbReference type="ChEBI" id="CHEBI:18248"/>
    </ligandPart>
</feature>
<name>A0AAN9PHX6_CLITE</name>
<reference evidence="13 14" key="1">
    <citation type="submission" date="2024-01" db="EMBL/GenBank/DDBJ databases">
        <title>The genomes of 5 underutilized Papilionoideae crops provide insights into root nodulation and disease resistance.</title>
        <authorList>
            <person name="Yuan L."/>
        </authorList>
    </citation>
    <scope>NUCLEOTIDE SEQUENCE [LARGE SCALE GENOMIC DNA]</scope>
    <source>
        <strain evidence="13">LY-2023</strain>
        <tissue evidence="13">Leaf</tissue>
    </source>
</reference>
<feature type="binding site" description="axial binding residue" evidence="8">
    <location>
        <position position="321"/>
    </location>
    <ligand>
        <name>heme b</name>
        <dbReference type="ChEBI" id="CHEBI:60344"/>
        <label>1</label>
    </ligand>
    <ligandPart>
        <name>Fe</name>
        <dbReference type="ChEBI" id="CHEBI:18248"/>
    </ligandPart>
</feature>
<dbReference type="EMBL" id="JAYKXN010000003">
    <property type="protein sequence ID" value="KAK7300035.1"/>
    <property type="molecule type" value="Genomic_DNA"/>
</dbReference>
<keyword evidence="14" id="KW-1185">Reference proteome</keyword>
<gene>
    <name evidence="13" type="ORF">RJT34_10866</name>
</gene>
<evidence type="ECO:0008006" key="15">
    <source>
        <dbReference type="Google" id="ProtNLM"/>
    </source>
</evidence>
<keyword evidence="2" id="KW-0813">Transport</keyword>
<keyword evidence="3 10" id="KW-0812">Transmembrane</keyword>
<dbReference type="Proteomes" id="UP001359559">
    <property type="component" value="Unassembled WGS sequence"/>
</dbReference>
<keyword evidence="8" id="KW-0479">Metal-binding</keyword>
<dbReference type="GO" id="GO:0046872">
    <property type="term" value="F:metal ion binding"/>
    <property type="evidence" value="ECO:0007669"/>
    <property type="project" value="UniProtKB-KW"/>
</dbReference>
<evidence type="ECO:0000256" key="8">
    <source>
        <dbReference type="PIRSR" id="PIRSR037471-1"/>
    </source>
</evidence>
<dbReference type="InterPro" id="IPR017214">
    <property type="entry name" value="UCP037471"/>
</dbReference>
<dbReference type="Pfam" id="PF04526">
    <property type="entry name" value="DUF568"/>
    <property type="match status" value="1"/>
</dbReference>
<keyword evidence="8" id="KW-0408">Iron</keyword>
<proteinExistence type="predicted"/>
<feature type="compositionally biased region" description="Basic and acidic residues" evidence="9">
    <location>
        <begin position="420"/>
        <end position="429"/>
    </location>
</feature>
<evidence type="ECO:0000259" key="12">
    <source>
        <dbReference type="PROSITE" id="PS50939"/>
    </source>
</evidence>
<comment type="caution">
    <text evidence="13">The sequence shown here is derived from an EMBL/GenBank/DDBJ whole genome shotgun (WGS) entry which is preliminary data.</text>
</comment>
<keyword evidence="4" id="KW-0732">Signal</keyword>
<evidence type="ECO:0000256" key="10">
    <source>
        <dbReference type="SAM" id="Phobius"/>
    </source>
</evidence>
<comment type="subcellular location">
    <subcellularLocation>
        <location evidence="1">Membrane</location>
    </subcellularLocation>
</comment>
<organism evidence="13 14">
    <name type="scientific">Clitoria ternatea</name>
    <name type="common">Butterfly pea</name>
    <dbReference type="NCBI Taxonomy" id="43366"/>
    <lineage>
        <taxon>Eukaryota</taxon>
        <taxon>Viridiplantae</taxon>
        <taxon>Streptophyta</taxon>
        <taxon>Embryophyta</taxon>
        <taxon>Tracheophyta</taxon>
        <taxon>Spermatophyta</taxon>
        <taxon>Magnoliopsida</taxon>
        <taxon>eudicotyledons</taxon>
        <taxon>Gunneridae</taxon>
        <taxon>Pentapetalae</taxon>
        <taxon>rosids</taxon>
        <taxon>fabids</taxon>
        <taxon>Fabales</taxon>
        <taxon>Fabaceae</taxon>
        <taxon>Papilionoideae</taxon>
        <taxon>50 kb inversion clade</taxon>
        <taxon>NPAAA clade</taxon>
        <taxon>indigoferoid/millettioid clade</taxon>
        <taxon>Phaseoleae</taxon>
        <taxon>Clitoria</taxon>
    </lineage>
</organism>
<accession>A0AAN9PHX6</accession>
<evidence type="ECO:0000256" key="1">
    <source>
        <dbReference type="ARBA" id="ARBA00004370"/>
    </source>
</evidence>
<keyword evidence="7 10" id="KW-0472">Membrane</keyword>
<feature type="region of interest" description="Disordered" evidence="9">
    <location>
        <begin position="420"/>
        <end position="441"/>
    </location>
</feature>
<evidence type="ECO:0000313" key="14">
    <source>
        <dbReference type="Proteomes" id="UP001359559"/>
    </source>
</evidence>
<feature type="transmembrane region" description="Helical" evidence="10">
    <location>
        <begin position="359"/>
        <end position="376"/>
    </location>
</feature>
<dbReference type="AlphaFoldDB" id="A0AAN9PHX6"/>
<dbReference type="GO" id="GO:0016020">
    <property type="term" value="C:membrane"/>
    <property type="evidence" value="ECO:0007669"/>
    <property type="project" value="UniProtKB-SubCell"/>
</dbReference>
<evidence type="ECO:0000256" key="5">
    <source>
        <dbReference type="ARBA" id="ARBA00022982"/>
    </source>
</evidence>
<protein>
    <recommendedName>
        <fullName evidence="15">Cytochrome b561 and DOMON domain-containing protein</fullName>
    </recommendedName>
</protein>
<feature type="transmembrane region" description="Helical" evidence="10">
    <location>
        <begin position="285"/>
        <end position="309"/>
    </location>
</feature>
<evidence type="ECO:0000256" key="7">
    <source>
        <dbReference type="ARBA" id="ARBA00023136"/>
    </source>
</evidence>
<dbReference type="PANTHER" id="PTHR23130">
    <property type="entry name" value="CYTOCHROME B561 AND DOMON DOMAIN-CONTAINING PROTEIN"/>
    <property type="match status" value="1"/>
</dbReference>
<evidence type="ECO:0000313" key="13">
    <source>
        <dbReference type="EMBL" id="KAK7300035.1"/>
    </source>
</evidence>
<dbReference type="InterPro" id="IPR006593">
    <property type="entry name" value="Cyt_b561/ferric_Rdtase_TM"/>
</dbReference>
<dbReference type="PROSITE" id="PS50939">
    <property type="entry name" value="CYTOCHROME_B561"/>
    <property type="match status" value="1"/>
</dbReference>
<dbReference type="Gene3D" id="1.20.120.1770">
    <property type="match status" value="1"/>
</dbReference>
<feature type="domain" description="DOMON" evidence="11">
    <location>
        <begin position="81"/>
        <end position="206"/>
    </location>
</feature>
<feature type="binding site" description="axial binding residue" evidence="8">
    <location>
        <position position="251"/>
    </location>
    <ligand>
        <name>heme b</name>
        <dbReference type="ChEBI" id="CHEBI:60344"/>
        <label>1</label>
    </ligand>
    <ligandPart>
        <name>Fe</name>
        <dbReference type="ChEBI" id="CHEBI:18248"/>
    </ligandPart>
</feature>
<dbReference type="PROSITE" id="PS50836">
    <property type="entry name" value="DOMON"/>
    <property type="match status" value="1"/>
</dbReference>
<dbReference type="InterPro" id="IPR005018">
    <property type="entry name" value="DOMON_domain"/>
</dbReference>
<feature type="domain" description="Cytochrome b561" evidence="12">
    <location>
        <begin position="215"/>
        <end position="412"/>
    </location>
</feature>
<keyword evidence="5" id="KW-0249">Electron transport</keyword>
<evidence type="ECO:0000256" key="3">
    <source>
        <dbReference type="ARBA" id="ARBA00022692"/>
    </source>
</evidence>
<evidence type="ECO:0000256" key="6">
    <source>
        <dbReference type="ARBA" id="ARBA00022989"/>
    </source>
</evidence>
<feature type="transmembrane region" description="Helical" evidence="10">
    <location>
        <begin position="321"/>
        <end position="339"/>
    </location>
</feature>
<dbReference type="InterPro" id="IPR045265">
    <property type="entry name" value="AIR12_DOMON"/>
</dbReference>
<keyword evidence="6 10" id="KW-1133">Transmembrane helix</keyword>
<dbReference type="SMART" id="SM00665">
    <property type="entry name" value="B561"/>
    <property type="match status" value="1"/>
</dbReference>
<dbReference type="PANTHER" id="PTHR23130:SF175">
    <property type="entry name" value="CYTOCHROME B561 AND DOMON DOMAIN-CONTAINING PROTEIN"/>
    <property type="match status" value="1"/>
</dbReference>
<evidence type="ECO:0000256" key="9">
    <source>
        <dbReference type="SAM" id="MobiDB-lite"/>
    </source>
</evidence>
<evidence type="ECO:0000256" key="4">
    <source>
        <dbReference type="ARBA" id="ARBA00022729"/>
    </source>
</evidence>
<dbReference type="PIRSF" id="PIRSF037471">
    <property type="entry name" value="UCP037471"/>
    <property type="match status" value="1"/>
</dbReference>
<feature type="transmembrane region" description="Helical" evidence="10">
    <location>
        <begin position="252"/>
        <end position="273"/>
    </location>
</feature>
<feature type="binding site" description="axial binding residue" evidence="8">
    <location>
        <position position="288"/>
    </location>
    <ligand>
        <name>heme b</name>
        <dbReference type="ChEBI" id="CHEBI:60344"/>
        <label>1</label>
    </ligand>
    <ligandPart>
        <name>Fe</name>
        <dbReference type="ChEBI" id="CHEBI:18248"/>
    </ligandPart>
</feature>
<feature type="transmembrane region" description="Helical" evidence="10">
    <location>
        <begin position="388"/>
        <end position="413"/>
    </location>
</feature>
<dbReference type="CDD" id="cd08760">
    <property type="entry name" value="Cyt_b561_FRRS1_like"/>
    <property type="match status" value="1"/>
</dbReference>